<keyword evidence="9" id="KW-0347">Helicase</keyword>
<feature type="domain" description="Helicase ATP-binding" evidence="27">
    <location>
        <begin position="2829"/>
        <end position="3004"/>
    </location>
</feature>
<feature type="compositionally biased region" description="Polar residues" evidence="25">
    <location>
        <begin position="855"/>
        <end position="905"/>
    </location>
</feature>
<proteinExistence type="inferred from homology"/>
<feature type="region of interest" description="Disordered" evidence="25">
    <location>
        <begin position="485"/>
        <end position="522"/>
    </location>
</feature>
<evidence type="ECO:0000256" key="7">
    <source>
        <dbReference type="ARBA" id="ARBA00022741"/>
    </source>
</evidence>
<dbReference type="Gene3D" id="3.40.50.300">
    <property type="entry name" value="P-loop containing nucleotide triphosphate hydrolases"/>
    <property type="match status" value="1"/>
</dbReference>
<keyword evidence="12" id="KW-0238">DNA-binding</keyword>
<feature type="compositionally biased region" description="Polar residues" evidence="25">
    <location>
        <begin position="487"/>
        <end position="498"/>
    </location>
</feature>
<evidence type="ECO:0000256" key="5">
    <source>
        <dbReference type="ARBA" id="ARBA00022692"/>
    </source>
</evidence>
<evidence type="ECO:0000313" key="29">
    <source>
        <dbReference type="EMBL" id="RXN10473.1"/>
    </source>
</evidence>
<evidence type="ECO:0000259" key="27">
    <source>
        <dbReference type="PROSITE" id="PS51192"/>
    </source>
</evidence>
<dbReference type="Gene3D" id="3.40.50.10810">
    <property type="entry name" value="Tandem AAA-ATPase domain"/>
    <property type="match status" value="1"/>
</dbReference>
<evidence type="ECO:0000256" key="12">
    <source>
        <dbReference type="ARBA" id="ARBA00023125"/>
    </source>
</evidence>
<dbReference type="CDD" id="cd18793">
    <property type="entry name" value="SF2_C_SNF"/>
    <property type="match status" value="1"/>
</dbReference>
<dbReference type="EMBL" id="QBIY01013198">
    <property type="protein sequence ID" value="RXN10473.1"/>
    <property type="molecule type" value="Genomic_DNA"/>
</dbReference>
<feature type="compositionally biased region" description="Polar residues" evidence="25">
    <location>
        <begin position="913"/>
        <end position="932"/>
    </location>
</feature>
<feature type="compositionally biased region" description="Polar residues" evidence="25">
    <location>
        <begin position="1370"/>
        <end position="1385"/>
    </location>
</feature>
<dbReference type="GO" id="GO:0003677">
    <property type="term" value="F:DNA binding"/>
    <property type="evidence" value="ECO:0007669"/>
    <property type="project" value="UniProtKB-KW"/>
</dbReference>
<feature type="compositionally biased region" description="Basic and acidic residues" evidence="25">
    <location>
        <begin position="631"/>
        <end position="645"/>
    </location>
</feature>
<dbReference type="GO" id="GO:0016020">
    <property type="term" value="C:membrane"/>
    <property type="evidence" value="ECO:0007669"/>
    <property type="project" value="InterPro"/>
</dbReference>
<comment type="catalytic activity">
    <reaction evidence="15">
        <text>12-hexadecanoyloxy-octadecanoate + H2O = 12-hydroxyoctadecanoate + hexadecanoate + H(+)</text>
        <dbReference type="Rhea" id="RHEA:52056"/>
        <dbReference type="ChEBI" id="CHEBI:7896"/>
        <dbReference type="ChEBI" id="CHEBI:15377"/>
        <dbReference type="ChEBI" id="CHEBI:15378"/>
        <dbReference type="ChEBI" id="CHEBI:83677"/>
        <dbReference type="ChEBI" id="CHEBI:84201"/>
    </reaction>
    <physiologicalReaction direction="left-to-right" evidence="15">
        <dbReference type="Rhea" id="RHEA:52057"/>
    </physiologicalReaction>
</comment>
<comment type="subcellular location">
    <subcellularLocation>
        <location evidence="3">Endomembrane system</location>
        <topology evidence="3">Multi-pass membrane protein</topology>
    </subcellularLocation>
    <subcellularLocation>
        <location evidence="2">Nucleus</location>
    </subcellularLocation>
</comment>
<dbReference type="InterPro" id="IPR011989">
    <property type="entry name" value="ARM-like"/>
</dbReference>
<evidence type="ECO:0000256" key="25">
    <source>
        <dbReference type="SAM" id="MobiDB-lite"/>
    </source>
</evidence>
<comment type="catalytic activity">
    <reaction evidence="23">
        <text>13-(9Z-hexadecenoyloxy)-octadecanoate + H2O = 13-hydroxy-octadecanoate + (9Z)-hexadecenoate + H(+)</text>
        <dbReference type="Rhea" id="RHEA:52076"/>
        <dbReference type="ChEBI" id="CHEBI:15377"/>
        <dbReference type="ChEBI" id="CHEBI:15378"/>
        <dbReference type="ChEBI" id="CHEBI:32372"/>
        <dbReference type="ChEBI" id="CHEBI:136304"/>
        <dbReference type="ChEBI" id="CHEBI:136315"/>
    </reaction>
    <physiologicalReaction direction="left-to-right" evidence="23">
        <dbReference type="Rhea" id="RHEA:52077"/>
    </physiologicalReaction>
</comment>
<dbReference type="GO" id="GO:0005634">
    <property type="term" value="C:nucleus"/>
    <property type="evidence" value="ECO:0007669"/>
    <property type="project" value="UniProtKB-SubCell"/>
</dbReference>
<evidence type="ECO:0000256" key="20">
    <source>
        <dbReference type="ARBA" id="ARBA00048800"/>
    </source>
</evidence>
<feature type="region of interest" description="Disordered" evidence="25">
    <location>
        <begin position="617"/>
        <end position="649"/>
    </location>
</feature>
<dbReference type="GO" id="GO:0004386">
    <property type="term" value="F:helicase activity"/>
    <property type="evidence" value="ECO:0007669"/>
    <property type="project" value="UniProtKB-KW"/>
</dbReference>
<dbReference type="GO" id="GO:0017025">
    <property type="term" value="F:TBP-class protein binding"/>
    <property type="evidence" value="ECO:0007669"/>
    <property type="project" value="InterPro"/>
</dbReference>
<dbReference type="GO" id="GO:0016887">
    <property type="term" value="F:ATP hydrolysis activity"/>
    <property type="evidence" value="ECO:0007669"/>
    <property type="project" value="InterPro"/>
</dbReference>
<evidence type="ECO:0000256" key="18">
    <source>
        <dbReference type="ARBA" id="ARBA00048680"/>
    </source>
</evidence>
<comment type="similarity">
    <text evidence="4">Belongs to the AIG1 family.</text>
</comment>
<feature type="compositionally biased region" description="Polar residues" evidence="25">
    <location>
        <begin position="1001"/>
        <end position="1016"/>
    </location>
</feature>
<evidence type="ECO:0000259" key="28">
    <source>
        <dbReference type="PROSITE" id="PS51194"/>
    </source>
</evidence>
<comment type="catalytic activity">
    <reaction evidence="19">
        <text>12-(9Z-octadecenoyloxy)-octadecanoate + H2O = 12-hydroxyoctadecanoate + (9Z)-octadecenoate + H(+)</text>
        <dbReference type="Rhea" id="RHEA:52060"/>
        <dbReference type="ChEBI" id="CHEBI:15377"/>
        <dbReference type="ChEBI" id="CHEBI:15378"/>
        <dbReference type="ChEBI" id="CHEBI:30823"/>
        <dbReference type="ChEBI" id="CHEBI:84201"/>
        <dbReference type="ChEBI" id="CHEBI:136302"/>
    </reaction>
    <physiologicalReaction direction="left-to-right" evidence="19">
        <dbReference type="Rhea" id="RHEA:52061"/>
    </physiologicalReaction>
</comment>
<evidence type="ECO:0000256" key="6">
    <source>
        <dbReference type="ARBA" id="ARBA00022737"/>
    </source>
</evidence>
<dbReference type="GO" id="GO:0012505">
    <property type="term" value="C:endomembrane system"/>
    <property type="evidence" value="ECO:0007669"/>
    <property type="project" value="UniProtKB-SubCell"/>
</dbReference>
<keyword evidence="14" id="KW-0539">Nucleus</keyword>
<dbReference type="SUPFAM" id="SSF56024">
    <property type="entry name" value="Phospholipase D/nuclease"/>
    <property type="match status" value="1"/>
</dbReference>
<evidence type="ECO:0000256" key="23">
    <source>
        <dbReference type="ARBA" id="ARBA00049322"/>
    </source>
</evidence>
<dbReference type="Gene3D" id="1.25.10.10">
    <property type="entry name" value="Leucine-rich Repeat Variant"/>
    <property type="match status" value="2"/>
</dbReference>
<dbReference type="SMART" id="SM00490">
    <property type="entry name" value="HELICc"/>
    <property type="match status" value="1"/>
</dbReference>
<dbReference type="PANTHER" id="PTHR36498:SF1">
    <property type="entry name" value="TATA-BINDING PROTEIN-ASSOCIATED FACTOR 172"/>
    <property type="match status" value="1"/>
</dbReference>
<dbReference type="Gene3D" id="3.30.870.10">
    <property type="entry name" value="Endonuclease Chain A"/>
    <property type="match status" value="1"/>
</dbReference>
<feature type="compositionally biased region" description="Low complexity" evidence="25">
    <location>
        <begin position="1106"/>
        <end position="1118"/>
    </location>
</feature>
<dbReference type="FunFam" id="3.40.50.10810:FF:000009">
    <property type="entry name" value="B-TFIID TATA-box-binding protein-associated factor 1"/>
    <property type="match status" value="1"/>
</dbReference>
<keyword evidence="5 26" id="KW-0812">Transmembrane</keyword>
<keyword evidence="6" id="KW-0677">Repeat</keyword>
<keyword evidence="13 26" id="KW-0472">Membrane</keyword>
<feature type="region of interest" description="Disordered" evidence="25">
    <location>
        <begin position="679"/>
        <end position="1332"/>
    </location>
</feature>
<dbReference type="InterPro" id="IPR000330">
    <property type="entry name" value="SNF2_N"/>
</dbReference>
<keyword evidence="10" id="KW-0067">ATP-binding</keyword>
<dbReference type="SUPFAM" id="SSF52540">
    <property type="entry name" value="P-loop containing nucleoside triphosphate hydrolases"/>
    <property type="match status" value="2"/>
</dbReference>
<feature type="compositionally biased region" description="Low complexity" evidence="25">
    <location>
        <begin position="1128"/>
        <end position="1140"/>
    </location>
</feature>
<evidence type="ECO:0000256" key="17">
    <source>
        <dbReference type="ARBA" id="ARBA00047863"/>
    </source>
</evidence>
<organism evidence="29 30">
    <name type="scientific">Labeo rohita</name>
    <name type="common">Indian major carp</name>
    <name type="synonym">Cyprinus rohita</name>
    <dbReference type="NCBI Taxonomy" id="84645"/>
    <lineage>
        <taxon>Eukaryota</taxon>
        <taxon>Metazoa</taxon>
        <taxon>Chordata</taxon>
        <taxon>Craniata</taxon>
        <taxon>Vertebrata</taxon>
        <taxon>Euteleostomi</taxon>
        <taxon>Actinopterygii</taxon>
        <taxon>Neopterygii</taxon>
        <taxon>Teleostei</taxon>
        <taxon>Ostariophysi</taxon>
        <taxon>Cypriniformes</taxon>
        <taxon>Cyprinidae</taxon>
        <taxon>Labeoninae</taxon>
        <taxon>Labeonini</taxon>
        <taxon>Labeo</taxon>
    </lineage>
</organism>
<feature type="compositionally biased region" description="Basic residues" evidence="25">
    <location>
        <begin position="1849"/>
        <end position="1863"/>
    </location>
</feature>
<comment type="catalytic activity">
    <reaction evidence="21">
        <text>9-octadecanoyloxy-octadecanoate + H2O = 9-hydroxy-octadecanoate + octadecanoate + H(+)</text>
        <dbReference type="Rhea" id="RHEA:52096"/>
        <dbReference type="ChEBI" id="CHEBI:15377"/>
        <dbReference type="ChEBI" id="CHEBI:15378"/>
        <dbReference type="ChEBI" id="CHEBI:25629"/>
        <dbReference type="ChEBI" id="CHEBI:136286"/>
        <dbReference type="ChEBI" id="CHEBI:136373"/>
    </reaction>
    <physiologicalReaction direction="left-to-right" evidence="21">
        <dbReference type="Rhea" id="RHEA:52097"/>
    </physiologicalReaction>
</comment>
<keyword evidence="7" id="KW-0547">Nucleotide-binding</keyword>
<feature type="compositionally biased region" description="Polar residues" evidence="25">
    <location>
        <begin position="617"/>
        <end position="630"/>
    </location>
</feature>
<evidence type="ECO:0000256" key="10">
    <source>
        <dbReference type="ARBA" id="ARBA00022840"/>
    </source>
</evidence>
<dbReference type="InterPro" id="IPR014001">
    <property type="entry name" value="Helicase_ATP-bd"/>
</dbReference>
<dbReference type="InterPro" id="IPR016024">
    <property type="entry name" value="ARM-type_fold"/>
</dbReference>
<feature type="transmembrane region" description="Helical" evidence="26">
    <location>
        <begin position="1524"/>
        <end position="1549"/>
    </location>
</feature>
<evidence type="ECO:0000256" key="26">
    <source>
        <dbReference type="SAM" id="Phobius"/>
    </source>
</evidence>
<feature type="compositionally biased region" description="Basic and acidic residues" evidence="25">
    <location>
        <begin position="684"/>
        <end position="699"/>
    </location>
</feature>
<feature type="region of interest" description="Disordered" evidence="25">
    <location>
        <begin position="1844"/>
        <end position="1889"/>
    </location>
</feature>
<dbReference type="GO" id="GO:0005524">
    <property type="term" value="F:ATP binding"/>
    <property type="evidence" value="ECO:0007669"/>
    <property type="project" value="UniProtKB-KW"/>
</dbReference>
<feature type="compositionally biased region" description="Polar residues" evidence="25">
    <location>
        <begin position="1187"/>
        <end position="1209"/>
    </location>
</feature>
<dbReference type="Pfam" id="PF12054">
    <property type="entry name" value="DUF3535"/>
    <property type="match status" value="1"/>
</dbReference>
<dbReference type="Pfam" id="PF00271">
    <property type="entry name" value="Helicase_C"/>
    <property type="match status" value="1"/>
</dbReference>
<dbReference type="InterPro" id="IPR012461">
    <property type="entry name" value="SACK1"/>
</dbReference>
<feature type="region of interest" description="Disordered" evidence="25">
    <location>
        <begin position="1399"/>
        <end position="1447"/>
    </location>
</feature>
<dbReference type="InterPro" id="IPR044078">
    <property type="entry name" value="Mot1_ATP-bd"/>
</dbReference>
<dbReference type="Pfam" id="PF07894">
    <property type="entry name" value="SACK1"/>
    <property type="match status" value="1"/>
</dbReference>
<dbReference type="InterPro" id="IPR049730">
    <property type="entry name" value="SNF2/RAD54-like_C"/>
</dbReference>
<gene>
    <name evidence="29" type="ORF">ROHU_030543</name>
</gene>
<dbReference type="Pfam" id="PF00176">
    <property type="entry name" value="SNF2-rel_dom"/>
    <property type="match status" value="1"/>
</dbReference>
<feature type="region of interest" description="Disordered" evidence="25">
    <location>
        <begin position="2535"/>
        <end position="2557"/>
    </location>
</feature>
<feature type="compositionally biased region" description="Low complexity" evidence="25">
    <location>
        <begin position="1171"/>
        <end position="1184"/>
    </location>
</feature>
<comment type="catalytic activity">
    <reaction evidence="16">
        <text>13-octadecanoyloxy-octadecanoate + H2O = 13-hydroxy-octadecanoate + octadecanoate + H(+)</text>
        <dbReference type="Rhea" id="RHEA:52084"/>
        <dbReference type="ChEBI" id="CHEBI:15377"/>
        <dbReference type="ChEBI" id="CHEBI:15378"/>
        <dbReference type="ChEBI" id="CHEBI:25629"/>
        <dbReference type="ChEBI" id="CHEBI:136304"/>
        <dbReference type="ChEBI" id="CHEBI:136335"/>
    </reaction>
    <physiologicalReaction direction="left-to-right" evidence="16">
        <dbReference type="Rhea" id="RHEA:52085"/>
    </physiologicalReaction>
</comment>
<comment type="catalytic activity">
    <reaction evidence="24">
        <text>12-(9Z-hexadecenoyloxy)-octadecanoate + H2O = 12-hydroxyoctadecanoate + (9Z)-hexadecenoate + H(+)</text>
        <dbReference type="Rhea" id="RHEA:52072"/>
        <dbReference type="ChEBI" id="CHEBI:15377"/>
        <dbReference type="ChEBI" id="CHEBI:15378"/>
        <dbReference type="ChEBI" id="CHEBI:32372"/>
        <dbReference type="ChEBI" id="CHEBI:84201"/>
        <dbReference type="ChEBI" id="CHEBI:136312"/>
    </reaction>
    <physiologicalReaction direction="left-to-right" evidence="24">
        <dbReference type="Rhea" id="RHEA:52073"/>
    </physiologicalReaction>
</comment>
<feature type="region of interest" description="Disordered" evidence="25">
    <location>
        <begin position="30"/>
        <end position="64"/>
    </location>
</feature>
<comment type="catalytic activity">
    <reaction evidence="18">
        <text>12-octadecanoyloxy-octadecanoate + H2O = 12-hydroxyoctadecanoate + octadecanoate + H(+)</text>
        <dbReference type="Rhea" id="RHEA:52080"/>
        <dbReference type="ChEBI" id="CHEBI:15377"/>
        <dbReference type="ChEBI" id="CHEBI:15378"/>
        <dbReference type="ChEBI" id="CHEBI:25629"/>
        <dbReference type="ChEBI" id="CHEBI:84201"/>
        <dbReference type="ChEBI" id="CHEBI:136330"/>
    </reaction>
    <physiologicalReaction direction="left-to-right" evidence="18">
        <dbReference type="Rhea" id="RHEA:52081"/>
    </physiologicalReaction>
</comment>
<evidence type="ECO:0000313" key="30">
    <source>
        <dbReference type="Proteomes" id="UP000290572"/>
    </source>
</evidence>
<dbReference type="InterPro" id="IPR038718">
    <property type="entry name" value="SNF2-like_sf"/>
</dbReference>
<feature type="transmembrane region" description="Helical" evidence="26">
    <location>
        <begin position="1561"/>
        <end position="1586"/>
    </location>
</feature>
<evidence type="ECO:0000256" key="2">
    <source>
        <dbReference type="ARBA" id="ARBA00004123"/>
    </source>
</evidence>
<dbReference type="FunFam" id="3.40.50.300:FF:000428">
    <property type="entry name" value="TATA-binding protein-associated factor 172"/>
    <property type="match status" value="1"/>
</dbReference>
<dbReference type="Pfam" id="PF04750">
    <property type="entry name" value="Far-17a_AIG1"/>
    <property type="match status" value="1"/>
</dbReference>
<feature type="compositionally biased region" description="Low complexity" evidence="25">
    <location>
        <begin position="1061"/>
        <end position="1074"/>
    </location>
</feature>
<evidence type="ECO:0000256" key="9">
    <source>
        <dbReference type="ARBA" id="ARBA00022806"/>
    </source>
</evidence>
<evidence type="ECO:0000256" key="13">
    <source>
        <dbReference type="ARBA" id="ARBA00023136"/>
    </source>
</evidence>
<dbReference type="FunFam" id="1.25.10.10:FF:000132">
    <property type="entry name" value="TATA-binding protein-associated factor 172 isoform X2"/>
    <property type="match status" value="1"/>
</dbReference>
<feature type="compositionally biased region" description="Polar residues" evidence="25">
    <location>
        <begin position="1141"/>
        <end position="1164"/>
    </location>
</feature>
<evidence type="ECO:0000256" key="24">
    <source>
        <dbReference type="ARBA" id="ARBA00049428"/>
    </source>
</evidence>
<comment type="catalytic activity">
    <reaction evidence="1">
        <text>9-(9Z-hexadecenoyloxy)-octadecanoate + H2O = (9Z)-hexadecenoate + 9-hydroxy-octadecanoate + H(+)</text>
        <dbReference type="Rhea" id="RHEA:52068"/>
        <dbReference type="ChEBI" id="CHEBI:15377"/>
        <dbReference type="ChEBI" id="CHEBI:15378"/>
        <dbReference type="ChEBI" id="CHEBI:32372"/>
        <dbReference type="ChEBI" id="CHEBI:136286"/>
        <dbReference type="ChEBI" id="CHEBI:136309"/>
    </reaction>
    <physiologicalReaction direction="left-to-right" evidence="1">
        <dbReference type="Rhea" id="RHEA:52069"/>
    </physiologicalReaction>
</comment>
<feature type="compositionally biased region" description="Low complexity" evidence="25">
    <location>
        <begin position="980"/>
        <end position="993"/>
    </location>
</feature>
<feature type="transmembrane region" description="Helical" evidence="26">
    <location>
        <begin position="1598"/>
        <end position="1616"/>
    </location>
</feature>
<feature type="compositionally biased region" description="Polar residues" evidence="25">
    <location>
        <begin position="1399"/>
        <end position="1429"/>
    </location>
</feature>
<feature type="compositionally biased region" description="Polar residues" evidence="25">
    <location>
        <begin position="1305"/>
        <end position="1332"/>
    </location>
</feature>
<feature type="region of interest" description="Disordered" evidence="25">
    <location>
        <begin position="1361"/>
        <end position="1385"/>
    </location>
</feature>
<dbReference type="SMART" id="SM00487">
    <property type="entry name" value="DEXDc"/>
    <property type="match status" value="1"/>
</dbReference>
<keyword evidence="30" id="KW-1185">Reference proteome</keyword>
<evidence type="ECO:0000256" key="3">
    <source>
        <dbReference type="ARBA" id="ARBA00004127"/>
    </source>
</evidence>
<evidence type="ECO:0000256" key="19">
    <source>
        <dbReference type="ARBA" id="ARBA00048701"/>
    </source>
</evidence>
<dbReference type="Proteomes" id="UP000290572">
    <property type="component" value="Unassembled WGS sequence"/>
</dbReference>
<dbReference type="InterPro" id="IPR022707">
    <property type="entry name" value="Mot1_central_dom"/>
</dbReference>
<evidence type="ECO:0000256" key="8">
    <source>
        <dbReference type="ARBA" id="ARBA00022801"/>
    </source>
</evidence>
<evidence type="ECO:0000256" key="14">
    <source>
        <dbReference type="ARBA" id="ARBA00023242"/>
    </source>
</evidence>
<feature type="compositionally biased region" description="Polar residues" evidence="25">
    <location>
        <begin position="716"/>
        <end position="740"/>
    </location>
</feature>
<evidence type="ECO:0000256" key="1">
    <source>
        <dbReference type="ARBA" id="ARBA00000923"/>
    </source>
</evidence>
<evidence type="ECO:0000256" key="22">
    <source>
        <dbReference type="ARBA" id="ARBA00049296"/>
    </source>
</evidence>
<dbReference type="InterPro" id="IPR044972">
    <property type="entry name" value="Mot1"/>
</dbReference>
<name>A0A498LS10_LABRO</name>
<sequence length="3403" mass="375826">MDVKLLVSSCRSRCLNSWLSLDPGALYRKPEKKKTTQQRAERRGAGVNMAHRSQCSSAGDNPLDPNYLPPHYREEYRMAVDALVEADLEGYYGFLQEADVVDFLARSELEYIKRMVKAPHHTAQPERRYMAEDVDGSSDTYWPVHSDHDAPSLDLGWPQHYRFVGPTEVTTLVNPSDPEMPSIKEQVRRMIKNAQQVIAVVMDMFTDVDIFADILGAATRGVAVYVLLDEINAHHFVAMLVTTFDEEFRILFAHSEPLVVENVLANMPHYGGEPESYYNTEKSQMFNRKYPTMGMEWAGRTTEDQMKLGYKMLPFRSESIHSASEANPSVQKHMNLHAAPQFRGDPQFIEHGRQMRGPNEMAGFKRHSYGSIPDYEYMPPQSHPTMRGNQYMEGAMPQGGQFGREPCIYQGAGLQSGYDVYGRFRGQGQHIDQFSGPGYTREGDEAEPPGAYDHIQRYLQSQPAMEEGHGPRNALPPVQSNLRRHSMGQSYACQTSPTQPNPPEQKRFFNASRKPQDVSQKQGLRDWRISSYLSAYDDAGELDLVELEGSSACDDIPCFTQEAPRGPVRAEIRPGNREFNRIPSPRENPKFVQIQNDSVLPDILGNPSSDLSQINIKTTPASTSESSCTTEGDKVEETQNREPKETSWVSEEFLKRKPSRPVQRSSRLRHSLIFSSNLELNTPEDMKDTAGEKDGDEASKLTARVSQILDKRRTGSPFQPFQWSSFGKSATFDNSTSESAQPEDELNKTVRANSSEHPTAAEMGSSQFSTASVVDSTQHHMAKESTQPFIQPIAPATTSSQHFSAMETDSSQQPTATTADSSQHRSATGTNSSQEPTQMETHPSQKPIAVERDSSQLPTAAATESSLQSTTTVTDSPQQPNAIEANPSQKSIAFETGTSQQSTASMVDAMKQLTASEADTPQSHTATESDLSTEPFKQLPLLGAGSSQDPNATVTDSSQQPAATVVGSFQMLNAADKDSSQQSTSTDTDSSQQPIAAEIVLSQQPIETFTDSSLKSTSRDTDSSQQPTATNVDSSREITAADTDSSRTSTATEVDFSQEITAADTDSSKTSTATEVDSSREITAVDTDSSKTFTATEVDFSREITAADTDSSKTSTATEVDSSREITAADTDSSQTSTATEVDSSQKITAADTDSSQMSTATEVDSSRGITAADTDSSQASTATEVDPSQETTSADTDSSQKSTATETDSCPEPIAAVTDTSQKSASTDTDSSQQPTATDTDSSQEPTAKETDSSQEPTAKETDSFQQPIATEDSFQELTAKDTDSFQQPVATQVDSSREPSAAETDSSPEPTAAATDTSQESTAQITDSSQLSAAAEIGSSWESIAADTDSSYYLTATDTDFSDTDSSQQLAATETDTSQKMTATTTDSFQQSFATEIDSSQQLTITESGFSQNPTKMETDTSKLPTETENEPPQDITTNKPEKKDENLTEAFSKVIPIPESFYAKLNVDIPPGMFVYGGPWKYLTFLNLFLQMVFFGLASANDLQSVEKGSKLSLFCLCKDLLFSVLAFPVGMHTIVLPILLGEILVEPHIYPKTKNGLAALGIASLTYFGWVVWVYLTVGIWVYPILEMFSSSGLVVFFFNNMLMLALLYLLGQTLNRKVWGNLNPANPDLHRLERLFILLDTGTTPVTRKAAAQQLGDVVKLHPHELNNLLSKVLTYLRSPNWDTRIAAGQAVEAIVKNIPEWNPAPKPKDEVCAEDMSPEDNSSDRLSFYRFDISRLLKHGASLLGSAGAEFELQDDKSGETDPKERLARQRKQLQKKLGLDMGAAIGMDTEELFNDEDLEDACASSTNRSQPGKSLGCHFSRNHLPAAELIDSEFRPGMSNRQKNKAKRMAKLVAKQRSRDVDTNEKSNDSFEGEPEEKRRKTTNVVIEQPATDNKVLIDNVPDNTSLFEEMERQHQEWLEDLVIRLLCVFALDRFGDFVSDEVVAPVRETCAQTLGVALRHMANSGVAMTVDILLKLLTEDQWEVRHGGLLGIKYALAVRQDLIAELLPRVLPAITEGLRDLDDDVRAVAAAALIPVVDGLVQLQPAKVPFIVDTLWNALLELDDLTASTNSIMTLLSSLLTYPQVRQCSAQQSLTVLVPRVWPFLRHTIASVRRAALETLFTLLSKADQVWGELLRQAPQQYVVAASCPWMGAWLCLMMQASHIPIDPNMLLEEKATGKTRQGSVPVKETVQEYIGGAETITEDPATRDYVVTRARLMAAKLLGALCSCICDPRLNSSSQELRPAESLAQLLLFHLNSKSALQRIAVSMVICEWAGLQKECELLSSVVQPRLLVILTEQLYYDEIAIPFTRMQNECKQLIALMADAHIDVRERINSTVFTIDQANELVTTIFSECTSSLNLKSRQFQPLDSKRLQARSTVCETSAEWQQLQIRVHTFTACAVVGLAMLPDKLNPVVRPLMEAARREENTLVQGYAASNIARLLQLCAARSPCPNAKIVKNLCSSVCVDPLLTPSAACPVPPASTPAIQESSKASVAEKDAMHHMVNKTKGIITLYRHQKAAFAITSKRGPTPKAPKTTNNDVPLGGSITTETDESKKPCLIQRRGAEFCLMTVARHFSKELTQTLPYLWESMTGPLRNALDARGFDSSQLLKQGDSVAQELVNSLQVLEVTAGAMSQELIPLLMEQLPLLCACLQHPYTAVRHMAARCVGVLSKIATMETMNVFLEHVLPWLGAIDDNTKQEGAIEALASQCVGVMEQLDVDIVPYIVLLVVPVLGRMSDPCDSVRFMATQCFATLIRLLPLEAGIPDPPSMSEDLIRQKARERHFLEQLLDGRKLENYKIPVPIKAELRKYQQDGVNWLAFLNKYKLHGILCDDMGLGKTLQSICILAGDHFLRAQEYARTKAPDCCPLPSIVVCPPTLTGHWVDEVGKFCSKEYLNPLHYTGPPTERAWLQHQVKKHNLVVASYDVVRNDIDFFRDIKFNYCILDEGHVIKNGKTKLSKAIKQLTANYRIILSGTPIQNNVLELWSLFDFLMPGFLGTERQFAARYGKPILASRDAKSSSREQEAGVLAMEALHRQVLPFLLRRMKDDVLQDLPPKIIQDYYCNLSPLQVQLYEDFAKSRAKVNVDDVISTASMQEEEEKPKLKATGHVFQALQYLRKLCNHPALVLTPQHPEYKHITEQLNNQHTSLRDIQHAPKLSALKQLLLDCGLGSAGASDGGTEAVVAQHRILIFCQLKSMLDIVEQDLLKAQLPTVTYLRLDGSVQAGLRHSIVSRFNNDPSIDVLLLTTHVGGLGLNLTGADTVVFVEHDWNPMRDLQAMDRAHRIGQKRVVNVYRLITRGTLEEKIMGLQKFKMTIANTVISQDNASMQSMGTEQLLNLFTLDKDDKAEKSDAAASSSSGKASMKSVLDGLGDLWDQQQYENEYNLDSFMHSLK</sequence>
<dbReference type="SUPFAM" id="SSF48371">
    <property type="entry name" value="ARM repeat"/>
    <property type="match status" value="1"/>
</dbReference>
<feature type="compositionally biased region" description="Polar residues" evidence="25">
    <location>
        <begin position="1023"/>
        <end position="1033"/>
    </location>
</feature>
<accession>A0A498LS10</accession>
<feature type="compositionally biased region" description="Basic and acidic residues" evidence="25">
    <location>
        <begin position="1248"/>
        <end position="1264"/>
    </location>
</feature>
<evidence type="ECO:0000256" key="16">
    <source>
        <dbReference type="ARBA" id="ARBA00047427"/>
    </source>
</evidence>
<feature type="compositionally biased region" description="Polar residues" evidence="25">
    <location>
        <begin position="945"/>
        <end position="962"/>
    </location>
</feature>
<dbReference type="PROSITE" id="PS51192">
    <property type="entry name" value="HELICASE_ATP_BIND_1"/>
    <property type="match status" value="1"/>
</dbReference>
<dbReference type="InterPro" id="IPR027417">
    <property type="entry name" value="P-loop_NTPase"/>
</dbReference>
<feature type="compositionally biased region" description="Low complexity" evidence="25">
    <location>
        <begin position="1040"/>
        <end position="1052"/>
    </location>
</feature>
<dbReference type="STRING" id="84645.A0A498LS10"/>
<keyword evidence="8" id="KW-0378">Hydrolase</keyword>
<feature type="compositionally biased region" description="Polar residues" evidence="25">
    <location>
        <begin position="1219"/>
        <end position="1247"/>
    </location>
</feature>
<reference evidence="29 30" key="1">
    <citation type="submission" date="2018-03" db="EMBL/GenBank/DDBJ databases">
        <title>Draft genome sequence of Rohu Carp (Labeo rohita).</title>
        <authorList>
            <person name="Das P."/>
            <person name="Kushwaha B."/>
            <person name="Joshi C.G."/>
            <person name="Kumar D."/>
            <person name="Nagpure N.S."/>
            <person name="Sahoo L."/>
            <person name="Das S.P."/>
            <person name="Bit A."/>
            <person name="Patnaik S."/>
            <person name="Meher P.K."/>
            <person name="Jayasankar P."/>
            <person name="Koringa P.G."/>
            <person name="Patel N.V."/>
            <person name="Hinsu A.T."/>
            <person name="Kumar R."/>
            <person name="Pandey M."/>
            <person name="Agarwal S."/>
            <person name="Srivastava S."/>
            <person name="Singh M."/>
            <person name="Iquebal M.A."/>
            <person name="Jaiswal S."/>
            <person name="Angadi U.B."/>
            <person name="Kumar N."/>
            <person name="Raza M."/>
            <person name="Shah T.M."/>
            <person name="Rai A."/>
            <person name="Jena J.K."/>
        </authorList>
    </citation>
    <scope>NUCLEOTIDE SEQUENCE [LARGE SCALE GENOMIC DNA]</scope>
    <source>
        <strain evidence="29">DASCIFA01</strain>
        <tissue evidence="29">Testis</tissue>
    </source>
</reference>
<dbReference type="Pfam" id="PF02985">
    <property type="entry name" value="HEAT"/>
    <property type="match status" value="1"/>
</dbReference>
<feature type="transmembrane region" description="Helical" evidence="26">
    <location>
        <begin position="1483"/>
        <end position="1503"/>
    </location>
</feature>
<protein>
    <submittedName>
        <fullName evidence="29">TATA-binding protein-associated factor 172</fullName>
    </submittedName>
</protein>
<feature type="domain" description="Helicase C-terminal" evidence="28">
    <location>
        <begin position="3187"/>
        <end position="3341"/>
    </location>
</feature>
<dbReference type="InterPro" id="IPR006838">
    <property type="entry name" value="ADTRP_AIG1"/>
</dbReference>
<comment type="catalytic activity">
    <reaction evidence="22">
        <text>13-(9Z-octadecenoyloxy)-octadecanoate + H2O = 13-hydroxy-octadecanoate + (9Z)-octadecenoate + H(+)</text>
        <dbReference type="Rhea" id="RHEA:52064"/>
        <dbReference type="ChEBI" id="CHEBI:15377"/>
        <dbReference type="ChEBI" id="CHEBI:15378"/>
        <dbReference type="ChEBI" id="CHEBI:30823"/>
        <dbReference type="ChEBI" id="CHEBI:136303"/>
        <dbReference type="ChEBI" id="CHEBI:136304"/>
    </reaction>
    <physiologicalReaction direction="left-to-right" evidence="22">
        <dbReference type="Rhea" id="RHEA:52065"/>
    </physiologicalReaction>
</comment>
<evidence type="ECO:0000256" key="21">
    <source>
        <dbReference type="ARBA" id="ARBA00049221"/>
    </source>
</evidence>
<evidence type="ECO:0000256" key="15">
    <source>
        <dbReference type="ARBA" id="ARBA00047368"/>
    </source>
</evidence>
<feature type="compositionally biased region" description="Polar residues" evidence="25">
    <location>
        <begin position="1086"/>
        <end position="1095"/>
    </location>
</feature>
<comment type="catalytic activity">
    <reaction evidence="17">
        <text>9-hexadecanoyloxy-octadecanoate + H2O = 9-hydroxy-octadecanoate + hexadecanoate + H(+)</text>
        <dbReference type="Rhea" id="RHEA:52052"/>
        <dbReference type="ChEBI" id="CHEBI:7896"/>
        <dbReference type="ChEBI" id="CHEBI:15377"/>
        <dbReference type="ChEBI" id="CHEBI:15378"/>
        <dbReference type="ChEBI" id="CHEBI:83670"/>
        <dbReference type="ChEBI" id="CHEBI:136286"/>
    </reaction>
    <physiologicalReaction direction="left-to-right" evidence="17">
        <dbReference type="Rhea" id="RHEA:52053"/>
    </physiologicalReaction>
</comment>
<dbReference type="PANTHER" id="PTHR36498">
    <property type="entry name" value="TATA-BINDING PROTEIN-ASSOCIATED FACTOR 172"/>
    <property type="match status" value="1"/>
</dbReference>
<dbReference type="CDD" id="cd17999">
    <property type="entry name" value="DEXHc_Mot1"/>
    <property type="match status" value="1"/>
</dbReference>
<feature type="compositionally biased region" description="Polar residues" evidence="25">
    <location>
        <begin position="1286"/>
        <end position="1296"/>
    </location>
</feature>
<dbReference type="PROSITE" id="PS51194">
    <property type="entry name" value="HELICASE_CTER"/>
    <property type="match status" value="1"/>
</dbReference>
<feature type="compositionally biased region" description="Polar residues" evidence="25">
    <location>
        <begin position="796"/>
        <end position="844"/>
    </location>
</feature>
<dbReference type="InterPro" id="IPR000357">
    <property type="entry name" value="HEAT"/>
</dbReference>
<feature type="compositionally biased region" description="Basic and acidic residues" evidence="25">
    <location>
        <begin position="1864"/>
        <end position="1876"/>
    </location>
</feature>
<comment type="caution">
    <text evidence="29">The sequence shown here is derived from an EMBL/GenBank/DDBJ whole genome shotgun (WGS) entry which is preliminary data.</text>
</comment>
<dbReference type="InterPro" id="IPR001650">
    <property type="entry name" value="Helicase_C-like"/>
</dbReference>
<evidence type="ECO:0000256" key="4">
    <source>
        <dbReference type="ARBA" id="ARBA00009300"/>
    </source>
</evidence>
<keyword evidence="11 26" id="KW-1133">Transmembrane helix</keyword>
<feature type="compositionally biased region" description="Polar residues" evidence="25">
    <location>
        <begin position="764"/>
        <end position="776"/>
    </location>
</feature>
<comment type="catalytic activity">
    <reaction evidence="20">
        <text>9-(9Z-octadecenoyloxy)-octadecanoate + H2O = 9-hydroxy-octadecanoate + (9Z)-octadecenoate + H(+)</text>
        <dbReference type="Rhea" id="RHEA:52048"/>
        <dbReference type="ChEBI" id="CHEBI:15377"/>
        <dbReference type="ChEBI" id="CHEBI:15378"/>
        <dbReference type="ChEBI" id="CHEBI:30823"/>
        <dbReference type="ChEBI" id="CHEBI:136282"/>
        <dbReference type="ChEBI" id="CHEBI:136286"/>
    </reaction>
    <physiologicalReaction direction="left-to-right" evidence="20">
        <dbReference type="Rhea" id="RHEA:52049"/>
    </physiologicalReaction>
</comment>
<evidence type="ECO:0000256" key="11">
    <source>
        <dbReference type="ARBA" id="ARBA00022989"/>
    </source>
</evidence>